<organism evidence="2 3">
    <name type="scientific">Jiangella ureilytica</name>
    <dbReference type="NCBI Taxonomy" id="2530374"/>
    <lineage>
        <taxon>Bacteria</taxon>
        <taxon>Bacillati</taxon>
        <taxon>Actinomycetota</taxon>
        <taxon>Actinomycetes</taxon>
        <taxon>Jiangellales</taxon>
        <taxon>Jiangellaceae</taxon>
        <taxon>Jiangella</taxon>
    </lineage>
</organism>
<feature type="transmembrane region" description="Helical" evidence="1">
    <location>
        <begin position="166"/>
        <end position="184"/>
    </location>
</feature>
<feature type="transmembrane region" description="Helical" evidence="1">
    <location>
        <begin position="267"/>
        <end position="286"/>
    </location>
</feature>
<dbReference type="GO" id="GO:0016740">
    <property type="term" value="F:transferase activity"/>
    <property type="evidence" value="ECO:0007669"/>
    <property type="project" value="UniProtKB-KW"/>
</dbReference>
<protein>
    <submittedName>
        <fullName evidence="2">Phospholipid carrier-dependent glycosyltransferase</fullName>
    </submittedName>
</protein>
<keyword evidence="2" id="KW-0808">Transferase</keyword>
<feature type="transmembrane region" description="Helical" evidence="1">
    <location>
        <begin position="293"/>
        <end position="310"/>
    </location>
</feature>
<gene>
    <name evidence="2" type="ORF">E1212_09160</name>
</gene>
<keyword evidence="1" id="KW-0812">Transmembrane</keyword>
<reference evidence="2 3" key="1">
    <citation type="submission" date="2019-02" db="EMBL/GenBank/DDBJ databases">
        <title>Draft genome sequences of novel Actinobacteria.</title>
        <authorList>
            <person name="Sahin N."/>
            <person name="Ay H."/>
            <person name="Saygin H."/>
        </authorList>
    </citation>
    <scope>NUCLEOTIDE SEQUENCE [LARGE SCALE GENOMIC DNA]</scope>
    <source>
        <strain evidence="2 3">KC603</strain>
    </source>
</reference>
<proteinExistence type="predicted"/>
<keyword evidence="3" id="KW-1185">Reference proteome</keyword>
<feature type="transmembrane region" description="Helical" evidence="1">
    <location>
        <begin position="45"/>
        <end position="64"/>
    </location>
</feature>
<feature type="transmembrane region" description="Helical" evidence="1">
    <location>
        <begin position="229"/>
        <end position="247"/>
    </location>
</feature>
<feature type="transmembrane region" description="Helical" evidence="1">
    <location>
        <begin position="141"/>
        <end position="159"/>
    </location>
</feature>
<feature type="transmembrane region" description="Helical" evidence="1">
    <location>
        <begin position="118"/>
        <end position="135"/>
    </location>
</feature>
<dbReference type="OrthoDB" id="3207667at2"/>
<evidence type="ECO:0000313" key="2">
    <source>
        <dbReference type="EMBL" id="TDC52465.1"/>
    </source>
</evidence>
<accession>A0A4V2XXB7</accession>
<evidence type="ECO:0000313" key="3">
    <source>
        <dbReference type="Proteomes" id="UP000295621"/>
    </source>
</evidence>
<keyword evidence="1" id="KW-1133">Transmembrane helix</keyword>
<dbReference type="RefSeq" id="WP_131981509.1">
    <property type="nucleotide sequence ID" value="NZ_SMKL01000015.1"/>
</dbReference>
<dbReference type="AlphaFoldDB" id="A0A4V2XXB7"/>
<name>A0A4V2XXB7_9ACTN</name>
<dbReference type="EMBL" id="SMKL01000015">
    <property type="protein sequence ID" value="TDC52465.1"/>
    <property type="molecule type" value="Genomic_DNA"/>
</dbReference>
<sequence length="650" mass="68126">MRDTVSTLPALPRDLNELQLPIPVPPRPPRPRPVRAWFRRHGPGFAWLAPLLVLAGYVHAAGMARSPGFTQAEGRTVERIADGAWSLPADAGLAQLAAWIGPAGALDRAEHTVAAGREAMLVVLLLGVVLLWVLARRLAVPRPAAAVAVVLFAVSPLGLHLHRLVHVENVAVLWTLLAFALATARRRQPVAFPAAGVALAVAGLTEPAFLLFAPFVVWTMWQQAGARPARIVLAAVAAVAGVGAYASALVDQIGRDPLPGEMTTQQLWALDPVLIALGPLAAVAALPFRPLQPVAAALLGLVALIVLPGGSAPAALPVAVLPLAALLIPAAAHRLAAALLRVRGRPEAVPLGIMAVTAAAATVVAIAATWPGELRPLLRDNPIAPVEQAERWLEANVPRESRLVVDHTMRPDLVRSGFEDGGVLPFTSFPVAAEPGGRPPFGAAIPVRRAFEPQPPGWVHYDYIVSTAALRSDDTDRPGLRTALAESSAVAVFGSGAERVEIRAIHPLGRDAAVAVAAEERRRVRYATGQLLRNDALAFDADARGLAAEGRVDARLVLILGKLSGTHELGVALPALPGEAAGIRRQLVLSGLPTEDEAARLALWLLGQPAPFTPSHVDTDATTVVATYSLAAPRGLLPAPPENTTEESSS</sequence>
<dbReference type="Proteomes" id="UP000295621">
    <property type="component" value="Unassembled WGS sequence"/>
</dbReference>
<feature type="transmembrane region" description="Helical" evidence="1">
    <location>
        <begin position="316"/>
        <end position="336"/>
    </location>
</feature>
<evidence type="ECO:0000256" key="1">
    <source>
        <dbReference type="SAM" id="Phobius"/>
    </source>
</evidence>
<keyword evidence="1" id="KW-0472">Membrane</keyword>
<feature type="transmembrane region" description="Helical" evidence="1">
    <location>
        <begin position="348"/>
        <end position="370"/>
    </location>
</feature>
<feature type="transmembrane region" description="Helical" evidence="1">
    <location>
        <begin position="84"/>
        <end position="106"/>
    </location>
</feature>
<comment type="caution">
    <text evidence="2">The sequence shown here is derived from an EMBL/GenBank/DDBJ whole genome shotgun (WGS) entry which is preliminary data.</text>
</comment>
<feature type="transmembrane region" description="Helical" evidence="1">
    <location>
        <begin position="190"/>
        <end position="217"/>
    </location>
</feature>